<evidence type="ECO:0000256" key="6">
    <source>
        <dbReference type="ARBA" id="ARBA00023136"/>
    </source>
</evidence>
<dbReference type="Pfam" id="PF13839">
    <property type="entry name" value="PC-Esterase"/>
    <property type="match status" value="1"/>
</dbReference>
<keyword evidence="4" id="KW-0735">Signal-anchor</keyword>
<evidence type="ECO:0000313" key="10">
    <source>
        <dbReference type="Proteomes" id="UP001341840"/>
    </source>
</evidence>
<evidence type="ECO:0000256" key="3">
    <source>
        <dbReference type="ARBA" id="ARBA00022692"/>
    </source>
</evidence>
<proteinExistence type="inferred from homology"/>
<keyword evidence="6" id="KW-0472">Membrane</keyword>
<dbReference type="Proteomes" id="UP001341840">
    <property type="component" value="Unassembled WGS sequence"/>
</dbReference>
<feature type="domain" description="Trichome birefringence-like C-terminal" evidence="7">
    <location>
        <begin position="91"/>
        <end position="141"/>
    </location>
</feature>
<evidence type="ECO:0000256" key="4">
    <source>
        <dbReference type="ARBA" id="ARBA00022968"/>
    </source>
</evidence>
<gene>
    <name evidence="9" type="ORF">PIB30_079346</name>
</gene>
<organism evidence="9 10">
    <name type="scientific">Stylosanthes scabra</name>
    <dbReference type="NCBI Taxonomy" id="79078"/>
    <lineage>
        <taxon>Eukaryota</taxon>
        <taxon>Viridiplantae</taxon>
        <taxon>Streptophyta</taxon>
        <taxon>Embryophyta</taxon>
        <taxon>Tracheophyta</taxon>
        <taxon>Spermatophyta</taxon>
        <taxon>Magnoliopsida</taxon>
        <taxon>eudicotyledons</taxon>
        <taxon>Gunneridae</taxon>
        <taxon>Pentapetalae</taxon>
        <taxon>rosids</taxon>
        <taxon>fabids</taxon>
        <taxon>Fabales</taxon>
        <taxon>Fabaceae</taxon>
        <taxon>Papilionoideae</taxon>
        <taxon>50 kb inversion clade</taxon>
        <taxon>dalbergioids sensu lato</taxon>
        <taxon>Dalbergieae</taxon>
        <taxon>Pterocarpus clade</taxon>
        <taxon>Stylosanthes</taxon>
    </lineage>
</organism>
<comment type="similarity">
    <text evidence="2">Belongs to the PC-esterase family. TBL subfamily.</text>
</comment>
<evidence type="ECO:0000256" key="1">
    <source>
        <dbReference type="ARBA" id="ARBA00004167"/>
    </source>
</evidence>
<dbReference type="InterPro" id="IPR025846">
    <property type="entry name" value="TBL_N"/>
</dbReference>
<comment type="subcellular location">
    <subcellularLocation>
        <location evidence="1">Membrane</location>
        <topology evidence="1">Single-pass membrane protein</topology>
    </subcellularLocation>
</comment>
<comment type="caution">
    <text evidence="9">The sequence shown here is derived from an EMBL/GenBank/DDBJ whole genome shotgun (WGS) entry which is preliminary data.</text>
</comment>
<reference evidence="9 10" key="1">
    <citation type="journal article" date="2023" name="Plants (Basel)">
        <title>Bridging the Gap: Combining Genomics and Transcriptomics Approaches to Understand Stylosanthes scabra, an Orphan Legume from the Brazilian Caatinga.</title>
        <authorList>
            <person name="Ferreira-Neto J.R.C."/>
            <person name="da Silva M.D."/>
            <person name="Binneck E."/>
            <person name="de Melo N.F."/>
            <person name="da Silva R.H."/>
            <person name="de Melo A.L.T.M."/>
            <person name="Pandolfi V."/>
            <person name="Bustamante F.O."/>
            <person name="Brasileiro-Vidal A.C."/>
            <person name="Benko-Iseppon A.M."/>
        </authorList>
    </citation>
    <scope>NUCLEOTIDE SEQUENCE [LARGE SCALE GENOMIC DNA]</scope>
    <source>
        <tissue evidence="9">Leaves</tissue>
    </source>
</reference>
<keyword evidence="3" id="KW-0812">Transmembrane</keyword>
<evidence type="ECO:0000256" key="5">
    <source>
        <dbReference type="ARBA" id="ARBA00022989"/>
    </source>
</evidence>
<evidence type="ECO:0000313" key="9">
    <source>
        <dbReference type="EMBL" id="MED6138959.1"/>
    </source>
</evidence>
<dbReference type="PANTHER" id="PTHR32285:SF13">
    <property type="entry name" value="TRICHOME BIREFRINGENCE-LIKE N-TERMINAL DOMAIN-CONTAINING PROTEIN"/>
    <property type="match status" value="1"/>
</dbReference>
<evidence type="ECO:0008006" key="11">
    <source>
        <dbReference type="Google" id="ProtNLM"/>
    </source>
</evidence>
<name>A0ABU6SRY5_9FABA</name>
<dbReference type="InterPro" id="IPR026057">
    <property type="entry name" value="TBL_C"/>
</dbReference>
<dbReference type="PANTHER" id="PTHR32285">
    <property type="entry name" value="PROTEIN TRICHOME BIREFRINGENCE-LIKE 9-RELATED"/>
    <property type="match status" value="1"/>
</dbReference>
<dbReference type="EMBL" id="JASCZI010061537">
    <property type="protein sequence ID" value="MED6138959.1"/>
    <property type="molecule type" value="Genomic_DNA"/>
</dbReference>
<evidence type="ECO:0000259" key="7">
    <source>
        <dbReference type="Pfam" id="PF13839"/>
    </source>
</evidence>
<sequence>MKCEAKKIFNYMHTSISSNQSSSEVYAISTLNNTTEETRKCNIFSGHWSPYPEGPYYDTCPYIIEHLNCIKFGRPDKEFLKFRWKPYDCELPLFSAKEFLRLVQGKLMAFVGDSIARNQIASLLCLINNVANYPVDVTRIYTSKENALSNQIVVQY</sequence>
<dbReference type="InterPro" id="IPR029962">
    <property type="entry name" value="TBL"/>
</dbReference>
<keyword evidence="10" id="KW-1185">Reference proteome</keyword>
<dbReference type="Pfam" id="PF14416">
    <property type="entry name" value="PMR5N"/>
    <property type="match status" value="1"/>
</dbReference>
<feature type="domain" description="Trichome birefringence-like N-terminal" evidence="8">
    <location>
        <begin position="40"/>
        <end position="90"/>
    </location>
</feature>
<evidence type="ECO:0000259" key="8">
    <source>
        <dbReference type="Pfam" id="PF14416"/>
    </source>
</evidence>
<accession>A0ABU6SRY5</accession>
<protein>
    <recommendedName>
        <fullName evidence="11">Trichome birefringence-like N-terminal domain-containing protein</fullName>
    </recommendedName>
</protein>
<evidence type="ECO:0000256" key="2">
    <source>
        <dbReference type="ARBA" id="ARBA00007727"/>
    </source>
</evidence>
<keyword evidence="5" id="KW-1133">Transmembrane helix</keyword>